<dbReference type="EMBL" id="JAEVFJ010000005">
    <property type="protein sequence ID" value="KAH8104802.1"/>
    <property type="molecule type" value="Genomic_DNA"/>
</dbReference>
<name>A0A8K0UVN1_9AGAR</name>
<evidence type="ECO:0008006" key="5">
    <source>
        <dbReference type="Google" id="ProtNLM"/>
    </source>
</evidence>
<reference evidence="3" key="1">
    <citation type="journal article" date="2021" name="New Phytol.">
        <title>Evolutionary innovations through gain and loss of genes in the ectomycorrhizal Boletales.</title>
        <authorList>
            <person name="Wu G."/>
            <person name="Miyauchi S."/>
            <person name="Morin E."/>
            <person name="Kuo A."/>
            <person name="Drula E."/>
            <person name="Varga T."/>
            <person name="Kohler A."/>
            <person name="Feng B."/>
            <person name="Cao Y."/>
            <person name="Lipzen A."/>
            <person name="Daum C."/>
            <person name="Hundley H."/>
            <person name="Pangilinan J."/>
            <person name="Johnson J."/>
            <person name="Barry K."/>
            <person name="LaButti K."/>
            <person name="Ng V."/>
            <person name="Ahrendt S."/>
            <person name="Min B."/>
            <person name="Choi I.G."/>
            <person name="Park H."/>
            <person name="Plett J.M."/>
            <person name="Magnuson J."/>
            <person name="Spatafora J.W."/>
            <person name="Nagy L.G."/>
            <person name="Henrissat B."/>
            <person name="Grigoriev I.V."/>
            <person name="Yang Z.L."/>
            <person name="Xu J."/>
            <person name="Martin F.M."/>
        </authorList>
    </citation>
    <scope>NUCLEOTIDE SEQUENCE</scope>
    <source>
        <strain evidence="3">KKN 215</strain>
    </source>
</reference>
<dbReference type="SUPFAM" id="SSF52047">
    <property type="entry name" value="RNI-like"/>
    <property type="match status" value="1"/>
</dbReference>
<proteinExistence type="predicted"/>
<evidence type="ECO:0000313" key="3">
    <source>
        <dbReference type="EMBL" id="KAH8104802.1"/>
    </source>
</evidence>
<sequence>MSTQDSDVSDSNNSEASAASSDSNSESSLAITVEALKGAAETSEDVIESLRDQLQRAKNTIMKLQGRITYVQNRKFAPWSQLDNAVLAVVFEFVIPPAPFLNPSLVLGPNSNWCEALRMKKVLTMVCKGWRQPALWLLYRHVTLRRVGQVFLFTRTLQSPQIVPLVRSISLSFHVPVPDHIRSLVSRSLTTTLKKCTQVKTLRFSHDFIHHYFTQTVFHISTEDDAFLAVLREVGPRIQGLHSEKVYGFPAVTYPLRFLSCFPNVRSLSISLHKETWSTADPALRFPHLEELSVTFHTIEDLASHIGMLQRWELPSLRQVTIDPTTCTTPPNRYMESLVSFFRTHGQNLADLIIGKDIATCVDKKAIPETLAVHKEAMVSIERIVALCPSLRYLALPGPMETSFVELIRDRTPHVHLDIWGPPRGDVINVLRTMDDYRTYNGIRLVDWDLFAHDMEDVPRFLFRPPSVEETSSGPITHNIYNKHIVQTCYGLYLVGQSSFLDNLRERFEVLMAEAGEGEEDDEDSEMRRHINWSEAPQEFDFEERLEYAYVVDSDPDSDSEPSGAEDNNGGRFNTSEYQPREEEEEEEEEEEFIEECVREVALELALFKDAEVVDEVLTEADMVEMYSATLEVGCVEYVPWP</sequence>
<gene>
    <name evidence="3" type="ORF">BXZ70DRAFT_618372</name>
</gene>
<feature type="region of interest" description="Disordered" evidence="2">
    <location>
        <begin position="1"/>
        <end position="27"/>
    </location>
</feature>
<comment type="caution">
    <text evidence="3">The sequence shown here is derived from an EMBL/GenBank/DDBJ whole genome shotgun (WGS) entry which is preliminary data.</text>
</comment>
<keyword evidence="1" id="KW-0175">Coiled coil</keyword>
<dbReference type="Proteomes" id="UP000813824">
    <property type="component" value="Unassembled WGS sequence"/>
</dbReference>
<evidence type="ECO:0000256" key="1">
    <source>
        <dbReference type="SAM" id="Coils"/>
    </source>
</evidence>
<feature type="coiled-coil region" evidence="1">
    <location>
        <begin position="33"/>
        <end position="67"/>
    </location>
</feature>
<dbReference type="OrthoDB" id="3258555at2759"/>
<evidence type="ECO:0000313" key="4">
    <source>
        <dbReference type="Proteomes" id="UP000813824"/>
    </source>
</evidence>
<protein>
    <recommendedName>
        <fullName evidence="5">F-box domain-containing protein</fullName>
    </recommendedName>
</protein>
<keyword evidence="4" id="KW-1185">Reference proteome</keyword>
<organism evidence="3 4">
    <name type="scientific">Cristinia sonorae</name>
    <dbReference type="NCBI Taxonomy" id="1940300"/>
    <lineage>
        <taxon>Eukaryota</taxon>
        <taxon>Fungi</taxon>
        <taxon>Dikarya</taxon>
        <taxon>Basidiomycota</taxon>
        <taxon>Agaricomycotina</taxon>
        <taxon>Agaricomycetes</taxon>
        <taxon>Agaricomycetidae</taxon>
        <taxon>Agaricales</taxon>
        <taxon>Pleurotineae</taxon>
        <taxon>Stephanosporaceae</taxon>
        <taxon>Cristinia</taxon>
    </lineage>
</organism>
<dbReference type="AlphaFoldDB" id="A0A8K0UVN1"/>
<accession>A0A8K0UVN1</accession>
<evidence type="ECO:0000256" key="2">
    <source>
        <dbReference type="SAM" id="MobiDB-lite"/>
    </source>
</evidence>
<feature type="region of interest" description="Disordered" evidence="2">
    <location>
        <begin position="553"/>
        <end position="590"/>
    </location>
</feature>